<dbReference type="Proteomes" id="UP000027583">
    <property type="component" value="Unassembled WGS sequence"/>
</dbReference>
<dbReference type="RefSeq" id="WP_023979340.1">
    <property type="nucleotide sequence ID" value="NZ_CBLX010000024.1"/>
</dbReference>
<dbReference type="SUPFAM" id="SSF54001">
    <property type="entry name" value="Cysteine proteinases"/>
    <property type="match status" value="1"/>
</dbReference>
<dbReference type="eggNOG" id="COG3942">
    <property type="taxonomic scope" value="Bacteria"/>
</dbReference>
<dbReference type="InterPro" id="IPR038765">
    <property type="entry name" value="Papain-like_cys_pep_sf"/>
</dbReference>
<dbReference type="Gene3D" id="3.90.1720.10">
    <property type="entry name" value="endopeptidase domain like (from Nostoc punctiforme)"/>
    <property type="match status" value="1"/>
</dbReference>
<proteinExistence type="predicted"/>
<evidence type="ECO:0000259" key="1">
    <source>
        <dbReference type="PROSITE" id="PS50911"/>
    </source>
</evidence>
<comment type="caution">
    <text evidence="2">The sequence shown here is derived from an EMBL/GenBank/DDBJ whole genome shotgun (WGS) entry which is preliminary data.</text>
</comment>
<sequence length="175" mass="19053">MRKLSPFLGRGLGLGLCLGLAACGGGPREYSRASFNGPLQCAPYARAKTGVALYGAASSWWRGASGKYRRTQTPAQGEILVFRSTGRLPSGHVSVVRSTVSSRKILVEHANWEPGRIDRSVPVIDVSPGNDWSLVRVYWAPIRSLGARAYPTYGFIVPRDLDDIARLQVARDHAM</sequence>
<feature type="domain" description="Peptidase C51" evidence="1">
    <location>
        <begin position="16"/>
        <end position="136"/>
    </location>
</feature>
<protein>
    <recommendedName>
        <fullName evidence="1">Peptidase C51 domain-containing protein</fullName>
    </recommendedName>
</protein>
<name>A0A060QLL6_9PROT</name>
<reference evidence="2 3" key="2">
    <citation type="journal article" date="2014" name="PLoS ONE">
        <title>Evolution of mitochondria reconstructed from the energy metabolism of living bacteria.</title>
        <authorList>
            <person name="Degli Esposti M."/>
            <person name="Chouaia B."/>
            <person name="Comandatore F."/>
            <person name="Crotti E."/>
            <person name="Sassera D."/>
            <person name="Lievens P.M."/>
            <person name="Daffonchio D."/>
            <person name="Bandi C."/>
        </authorList>
    </citation>
    <scope>NUCLEOTIDE SEQUENCE [LARGE SCALE GENOMIC DNA]</scope>
    <source>
        <strain evidence="2 3">SF2.1</strain>
    </source>
</reference>
<dbReference type="AlphaFoldDB" id="A0A060QLL6"/>
<evidence type="ECO:0000313" key="3">
    <source>
        <dbReference type="Proteomes" id="UP000027583"/>
    </source>
</evidence>
<evidence type="ECO:0000313" key="2">
    <source>
        <dbReference type="EMBL" id="CDG40861.1"/>
    </source>
</evidence>
<dbReference type="Pfam" id="PF05257">
    <property type="entry name" value="CHAP"/>
    <property type="match status" value="1"/>
</dbReference>
<gene>
    <name evidence="2" type="ORF">ASAP_2816</name>
</gene>
<dbReference type="PROSITE" id="PS51257">
    <property type="entry name" value="PROKAR_LIPOPROTEIN"/>
    <property type="match status" value="1"/>
</dbReference>
<reference evidence="2 3" key="1">
    <citation type="journal article" date="2014" name="Genome Biol. Evol.">
        <title>Acetic acid bacteria genomes reveal functional traits for adaptation to life in insect guts.</title>
        <authorList>
            <person name="Chouaia B."/>
            <person name="Gaiarsa S."/>
            <person name="Crotti E."/>
            <person name="Comandatore F."/>
            <person name="Degli Esposti M."/>
            <person name="Ricci I."/>
            <person name="Alma A."/>
            <person name="Favia G."/>
            <person name="Bandi C."/>
            <person name="Daffonchio D."/>
        </authorList>
    </citation>
    <scope>NUCLEOTIDE SEQUENCE [LARGE SCALE GENOMIC DNA]</scope>
    <source>
        <strain evidence="2 3">SF2.1</strain>
    </source>
</reference>
<accession>A0A060QLL6</accession>
<dbReference type="EMBL" id="CBLX010000024">
    <property type="protein sequence ID" value="CDG40861.1"/>
    <property type="molecule type" value="Genomic_DNA"/>
</dbReference>
<dbReference type="InterPro" id="IPR007921">
    <property type="entry name" value="CHAP_dom"/>
</dbReference>
<organism evidence="2 3">
    <name type="scientific">Asaia bogorensis</name>
    <dbReference type="NCBI Taxonomy" id="91915"/>
    <lineage>
        <taxon>Bacteria</taxon>
        <taxon>Pseudomonadati</taxon>
        <taxon>Pseudomonadota</taxon>
        <taxon>Alphaproteobacteria</taxon>
        <taxon>Acetobacterales</taxon>
        <taxon>Acetobacteraceae</taxon>
        <taxon>Asaia</taxon>
    </lineage>
</organism>
<dbReference type="PROSITE" id="PS50911">
    <property type="entry name" value="CHAP"/>
    <property type="match status" value="1"/>
</dbReference>